<reference evidence="2 3" key="1">
    <citation type="journal article" date="2012" name="Genome Biol.">
        <title>Sequencing three crocodilian genomes to illuminate the evolution of archosaurs and amniotes.</title>
        <authorList>
            <person name="St John J.A."/>
            <person name="Braun E.L."/>
            <person name="Isberg S.R."/>
            <person name="Miles L.G."/>
            <person name="Chong A.Y."/>
            <person name="Gongora J."/>
            <person name="Dalzell P."/>
            <person name="Moran C."/>
            <person name="Bed'hom B."/>
            <person name="Abzhanov A."/>
            <person name="Burgess S.C."/>
            <person name="Cooksey A.M."/>
            <person name="Castoe T.A."/>
            <person name="Crawford N.G."/>
            <person name="Densmore L.D."/>
            <person name="Drew J.C."/>
            <person name="Edwards S.V."/>
            <person name="Faircloth B.C."/>
            <person name="Fujita M.K."/>
            <person name="Greenwold M.J."/>
            <person name="Hoffmann F.G."/>
            <person name="Howard J.M."/>
            <person name="Iguchi T."/>
            <person name="Janes D.E."/>
            <person name="Khan S.Y."/>
            <person name="Kohno S."/>
            <person name="de Koning A.J."/>
            <person name="Lance S.L."/>
            <person name="McCarthy F.M."/>
            <person name="McCormack J.E."/>
            <person name="Merchant M.E."/>
            <person name="Peterson D.G."/>
            <person name="Pollock D.D."/>
            <person name="Pourmand N."/>
            <person name="Raney B.J."/>
            <person name="Roessler K.A."/>
            <person name="Sanford J.R."/>
            <person name="Sawyer R.H."/>
            <person name="Schmidt C.J."/>
            <person name="Triplett E.W."/>
            <person name="Tuberville T.D."/>
            <person name="Venegas-Anaya M."/>
            <person name="Howard J.T."/>
            <person name="Jarvis E.D."/>
            <person name="Guillette L.J.Jr."/>
            <person name="Glenn T.C."/>
            <person name="Green R.E."/>
            <person name="Ray D.A."/>
        </authorList>
    </citation>
    <scope>NUCLEOTIDE SEQUENCE [LARGE SCALE GENOMIC DNA]</scope>
    <source>
        <strain evidence="2">KSC_2009_1</strain>
    </source>
</reference>
<sequence length="103" mass="11847">MQFRAASWRSRKRLRNPSREGEPPCTSALGQARWGARAPCELQWMPTFIACLPRRTLPEQSCSLRRSCCYSFDCFIETCRRFLPSLRIPLPSHLPGCQCKPST</sequence>
<accession>A0A151NCN3</accession>
<evidence type="ECO:0000313" key="2">
    <source>
        <dbReference type="EMBL" id="KYO34578.1"/>
    </source>
</evidence>
<keyword evidence="3" id="KW-1185">Reference proteome</keyword>
<dbReference type="EMBL" id="AKHW03003390">
    <property type="protein sequence ID" value="KYO34578.1"/>
    <property type="molecule type" value="Genomic_DNA"/>
</dbReference>
<proteinExistence type="predicted"/>
<name>A0A151NCN3_ALLMI</name>
<gene>
    <name evidence="2" type="ORF">Y1Q_0021143</name>
</gene>
<dbReference type="AlphaFoldDB" id="A0A151NCN3"/>
<dbReference type="Proteomes" id="UP000050525">
    <property type="component" value="Unassembled WGS sequence"/>
</dbReference>
<comment type="caution">
    <text evidence="2">The sequence shown here is derived from an EMBL/GenBank/DDBJ whole genome shotgun (WGS) entry which is preliminary data.</text>
</comment>
<protein>
    <submittedName>
        <fullName evidence="2">Uncharacterized protein</fullName>
    </submittedName>
</protein>
<evidence type="ECO:0000313" key="3">
    <source>
        <dbReference type="Proteomes" id="UP000050525"/>
    </source>
</evidence>
<feature type="region of interest" description="Disordered" evidence="1">
    <location>
        <begin position="1"/>
        <end position="29"/>
    </location>
</feature>
<evidence type="ECO:0000256" key="1">
    <source>
        <dbReference type="SAM" id="MobiDB-lite"/>
    </source>
</evidence>
<organism evidence="2 3">
    <name type="scientific">Alligator mississippiensis</name>
    <name type="common">American alligator</name>
    <dbReference type="NCBI Taxonomy" id="8496"/>
    <lineage>
        <taxon>Eukaryota</taxon>
        <taxon>Metazoa</taxon>
        <taxon>Chordata</taxon>
        <taxon>Craniata</taxon>
        <taxon>Vertebrata</taxon>
        <taxon>Euteleostomi</taxon>
        <taxon>Archelosauria</taxon>
        <taxon>Archosauria</taxon>
        <taxon>Crocodylia</taxon>
        <taxon>Alligatoridae</taxon>
        <taxon>Alligatorinae</taxon>
        <taxon>Alligator</taxon>
    </lineage>
</organism>